<dbReference type="Gene3D" id="1.10.510.10">
    <property type="entry name" value="Transferase(Phosphotransferase) domain 1"/>
    <property type="match status" value="1"/>
</dbReference>
<evidence type="ECO:0000259" key="1">
    <source>
        <dbReference type="PROSITE" id="PS50011"/>
    </source>
</evidence>
<comment type="caution">
    <text evidence="2">The sequence shown here is derived from an EMBL/GenBank/DDBJ whole genome shotgun (WGS) entry which is preliminary data.</text>
</comment>
<evidence type="ECO:0000313" key="3">
    <source>
        <dbReference type="Proteomes" id="UP001470230"/>
    </source>
</evidence>
<reference evidence="2 3" key="1">
    <citation type="submission" date="2024-04" db="EMBL/GenBank/DDBJ databases">
        <title>Tritrichomonas musculus Genome.</title>
        <authorList>
            <person name="Alves-Ferreira E."/>
            <person name="Grigg M."/>
            <person name="Lorenzi H."/>
            <person name="Galac M."/>
        </authorList>
    </citation>
    <scope>NUCLEOTIDE SEQUENCE [LARGE SCALE GENOMIC DNA]</scope>
    <source>
        <strain evidence="2 3">EAF2021</strain>
    </source>
</reference>
<sequence>MTKEIGTPLYMAPELIKGDSHYDSSVDVFAFAILAYEIVTGKNPYYELGKVTSFKLANKVMRGYRPKIDKNITKKMKNLLSRCCDENINERPTFDEIYKLLTTDFSYFDEDVDEDEINQYIEDIEDECKLSKCKINKNDQQKEETNNYDLSKHNLIPALNFLLGHENEQNFVQSAYMLQVASDEGNSLASYILCLLHESGKAVPKNIEKAKIITSSQPSKVIHMDITS</sequence>
<dbReference type="Pfam" id="PF07714">
    <property type="entry name" value="PK_Tyr_Ser-Thr"/>
    <property type="match status" value="1"/>
</dbReference>
<keyword evidence="3" id="KW-1185">Reference proteome</keyword>
<dbReference type="PANTHER" id="PTHR45756">
    <property type="entry name" value="PALMITOYLTRANSFERASE"/>
    <property type="match status" value="1"/>
</dbReference>
<dbReference type="InterPro" id="IPR000719">
    <property type="entry name" value="Prot_kinase_dom"/>
</dbReference>
<organism evidence="2 3">
    <name type="scientific">Tritrichomonas musculus</name>
    <dbReference type="NCBI Taxonomy" id="1915356"/>
    <lineage>
        <taxon>Eukaryota</taxon>
        <taxon>Metamonada</taxon>
        <taxon>Parabasalia</taxon>
        <taxon>Tritrichomonadida</taxon>
        <taxon>Tritrichomonadidae</taxon>
        <taxon>Tritrichomonas</taxon>
    </lineage>
</organism>
<dbReference type="Proteomes" id="UP001470230">
    <property type="component" value="Unassembled WGS sequence"/>
</dbReference>
<proteinExistence type="predicted"/>
<dbReference type="InterPro" id="IPR011009">
    <property type="entry name" value="Kinase-like_dom_sf"/>
</dbReference>
<dbReference type="PROSITE" id="PS50011">
    <property type="entry name" value="PROTEIN_KINASE_DOM"/>
    <property type="match status" value="1"/>
</dbReference>
<accession>A0ABR2H850</accession>
<dbReference type="SUPFAM" id="SSF56112">
    <property type="entry name" value="Protein kinase-like (PK-like)"/>
    <property type="match status" value="1"/>
</dbReference>
<dbReference type="InterPro" id="IPR001245">
    <property type="entry name" value="Ser-Thr/Tyr_kinase_cat_dom"/>
</dbReference>
<dbReference type="InterPro" id="IPR053215">
    <property type="entry name" value="TKL_Ser/Thr_kinase"/>
</dbReference>
<evidence type="ECO:0000313" key="2">
    <source>
        <dbReference type="EMBL" id="KAK8842414.1"/>
    </source>
</evidence>
<feature type="domain" description="Protein kinase" evidence="1">
    <location>
        <begin position="1"/>
        <end position="108"/>
    </location>
</feature>
<dbReference type="Gene3D" id="1.25.40.10">
    <property type="entry name" value="Tetratricopeptide repeat domain"/>
    <property type="match status" value="1"/>
</dbReference>
<protein>
    <recommendedName>
        <fullName evidence="1">Protein kinase domain-containing protein</fullName>
    </recommendedName>
</protein>
<dbReference type="SUPFAM" id="SSF81901">
    <property type="entry name" value="HCP-like"/>
    <property type="match status" value="1"/>
</dbReference>
<gene>
    <name evidence="2" type="ORF">M9Y10_025997</name>
</gene>
<name>A0ABR2H850_9EUKA</name>
<dbReference type="InterPro" id="IPR011990">
    <property type="entry name" value="TPR-like_helical_dom_sf"/>
</dbReference>
<dbReference type="PANTHER" id="PTHR45756:SF1">
    <property type="entry name" value="PROTEIN KINASE DOMAIN CONTAINING PROTEIN"/>
    <property type="match status" value="1"/>
</dbReference>
<dbReference type="EMBL" id="JAPFFF010000038">
    <property type="protein sequence ID" value="KAK8842414.1"/>
    <property type="molecule type" value="Genomic_DNA"/>
</dbReference>